<evidence type="ECO:0000256" key="1">
    <source>
        <dbReference type="SAM" id="MobiDB-lite"/>
    </source>
</evidence>
<dbReference type="Proteomes" id="UP000233781">
    <property type="component" value="Unassembled WGS sequence"/>
</dbReference>
<dbReference type="EMBL" id="PJNE01000001">
    <property type="protein sequence ID" value="PKW28074.1"/>
    <property type="molecule type" value="Genomic_DNA"/>
</dbReference>
<feature type="compositionally biased region" description="Acidic residues" evidence="1">
    <location>
        <begin position="52"/>
        <end position="69"/>
    </location>
</feature>
<accession>A0A2N3YML4</accession>
<dbReference type="AlphaFoldDB" id="A0A2N3YML4"/>
<feature type="region of interest" description="Disordered" evidence="1">
    <location>
        <begin position="1"/>
        <end position="69"/>
    </location>
</feature>
<sequence length="69" mass="7273">MPDDEASEAAASEPHPKEASRTRGAPYPPAPPRGFGPDRTAAPVPSSRPEADDAPPQDENDQEQGEDHA</sequence>
<comment type="caution">
    <text evidence="2">The sequence shown here is derived from an EMBL/GenBank/DDBJ whole genome shotgun (WGS) entry which is preliminary data.</text>
</comment>
<name>A0A2N3YML4_9MICO</name>
<proteinExistence type="predicted"/>
<organism evidence="2 3">
    <name type="scientific">Phycicoccus duodecadis</name>
    <dbReference type="NCBI Taxonomy" id="173053"/>
    <lineage>
        <taxon>Bacteria</taxon>
        <taxon>Bacillati</taxon>
        <taxon>Actinomycetota</taxon>
        <taxon>Actinomycetes</taxon>
        <taxon>Micrococcales</taxon>
        <taxon>Intrasporangiaceae</taxon>
        <taxon>Phycicoccus</taxon>
    </lineage>
</organism>
<evidence type="ECO:0000313" key="3">
    <source>
        <dbReference type="Proteomes" id="UP000233781"/>
    </source>
</evidence>
<keyword evidence="3" id="KW-1185">Reference proteome</keyword>
<reference evidence="2 3" key="1">
    <citation type="submission" date="2017-12" db="EMBL/GenBank/DDBJ databases">
        <title>Sequencing the genomes of 1000 Actinobacteria strains.</title>
        <authorList>
            <person name="Klenk H.-P."/>
        </authorList>
    </citation>
    <scope>NUCLEOTIDE SEQUENCE [LARGE SCALE GENOMIC DNA]</scope>
    <source>
        <strain evidence="2 3">DSM 12806</strain>
    </source>
</reference>
<evidence type="ECO:0000313" key="2">
    <source>
        <dbReference type="EMBL" id="PKW28074.1"/>
    </source>
</evidence>
<gene>
    <name evidence="2" type="ORF">ATL31_2929</name>
</gene>
<protein>
    <submittedName>
        <fullName evidence="2">Uncharacterized protein</fullName>
    </submittedName>
</protein>